<dbReference type="GO" id="GO:0031048">
    <property type="term" value="P:regulatory ncRNA-mediated heterochromatin formation"/>
    <property type="evidence" value="ECO:0007669"/>
    <property type="project" value="TreeGrafter"/>
</dbReference>
<feature type="compositionally biased region" description="Acidic residues" evidence="6">
    <location>
        <begin position="476"/>
        <end position="487"/>
    </location>
</feature>
<feature type="domain" description="C3H1-type" evidence="7">
    <location>
        <begin position="8"/>
        <end position="36"/>
    </location>
</feature>
<evidence type="ECO:0000256" key="1">
    <source>
        <dbReference type="ARBA" id="ARBA00022723"/>
    </source>
</evidence>
<evidence type="ECO:0000256" key="5">
    <source>
        <dbReference type="PROSITE-ProRule" id="PRU00723"/>
    </source>
</evidence>
<dbReference type="CDD" id="cd17936">
    <property type="entry name" value="EEXXEc_NFX1"/>
    <property type="match status" value="1"/>
</dbReference>
<dbReference type="GO" id="GO:0031380">
    <property type="term" value="C:nuclear RNA-directed RNA polymerase complex"/>
    <property type="evidence" value="ECO:0007669"/>
    <property type="project" value="TreeGrafter"/>
</dbReference>
<dbReference type="InterPro" id="IPR027417">
    <property type="entry name" value="P-loop_NTPase"/>
</dbReference>
<dbReference type="Gene3D" id="3.40.50.300">
    <property type="entry name" value="P-loop containing nucleotide triphosphate hydrolases"/>
    <property type="match status" value="2"/>
</dbReference>
<dbReference type="FunFam" id="3.40.50.300:FF:001660">
    <property type="entry name" value="NF-X1 finger and helicase protein, putative"/>
    <property type="match status" value="1"/>
</dbReference>
<dbReference type="GO" id="GO:0004386">
    <property type="term" value="F:helicase activity"/>
    <property type="evidence" value="ECO:0007669"/>
    <property type="project" value="InterPro"/>
</dbReference>
<dbReference type="AlphaFoldDB" id="A0A8H3IJ27"/>
<dbReference type="PROSITE" id="PS50103">
    <property type="entry name" value="ZF_C3H1"/>
    <property type="match status" value="1"/>
</dbReference>
<keyword evidence="3" id="KW-0547">Nucleotide-binding</keyword>
<feature type="region of interest" description="Disordered" evidence="6">
    <location>
        <begin position="458"/>
        <end position="496"/>
    </location>
</feature>
<evidence type="ECO:0000259" key="7">
    <source>
        <dbReference type="PROSITE" id="PS50103"/>
    </source>
</evidence>
<dbReference type="PANTHER" id="PTHR10887:SF445">
    <property type="entry name" value="NFX1-TYPE ZINC FINGER-CONTAINING PROTEIN 1"/>
    <property type="match status" value="1"/>
</dbReference>
<feature type="region of interest" description="Disordered" evidence="6">
    <location>
        <begin position="29"/>
        <end position="58"/>
    </location>
</feature>
<evidence type="ECO:0000256" key="3">
    <source>
        <dbReference type="ARBA" id="ARBA00022806"/>
    </source>
</evidence>
<evidence type="ECO:0000256" key="4">
    <source>
        <dbReference type="ARBA" id="ARBA00022833"/>
    </source>
</evidence>
<keyword evidence="1 5" id="KW-0479">Metal-binding</keyword>
<dbReference type="SUPFAM" id="SSF52540">
    <property type="entry name" value="P-loop containing nucleoside triphosphate hydrolases"/>
    <property type="match status" value="1"/>
</dbReference>
<accession>A0A8H3IJ27</accession>
<dbReference type="Pfam" id="PF00642">
    <property type="entry name" value="zf-CCCH"/>
    <property type="match status" value="1"/>
</dbReference>
<dbReference type="PANTHER" id="PTHR10887">
    <property type="entry name" value="DNA2/NAM7 HELICASE FAMILY"/>
    <property type="match status" value="1"/>
</dbReference>
<evidence type="ECO:0000256" key="6">
    <source>
        <dbReference type="SAM" id="MobiDB-lite"/>
    </source>
</evidence>
<feature type="compositionally biased region" description="Low complexity" evidence="6">
    <location>
        <begin position="41"/>
        <end position="54"/>
    </location>
</feature>
<keyword evidence="2 5" id="KW-0863">Zinc-finger</keyword>
<dbReference type="Pfam" id="PF13086">
    <property type="entry name" value="AAA_11"/>
    <property type="match status" value="1"/>
</dbReference>
<dbReference type="SUPFAM" id="SSF90229">
    <property type="entry name" value="CCCH zinc finger"/>
    <property type="match status" value="1"/>
</dbReference>
<dbReference type="Pfam" id="PF13087">
    <property type="entry name" value="AAA_12"/>
    <property type="match status" value="1"/>
</dbReference>
<protein>
    <recommendedName>
        <fullName evidence="7">C3H1-type domain-containing protein</fullName>
    </recommendedName>
</protein>
<name>A0A8H3IJ27_9LECA</name>
<proteinExistence type="predicted"/>
<dbReference type="Gene3D" id="4.10.1000.10">
    <property type="entry name" value="Zinc finger, CCCH-type"/>
    <property type="match status" value="1"/>
</dbReference>
<keyword evidence="3" id="KW-0067">ATP-binding</keyword>
<sequence>MAGAPVKSGPSKPCRFFLSSHGCRYGKTCKFSHSTEEPSETKSSSSSRPSPQSTLDDNLRKWRNMLPRTKGRSTFEPRDNDTRNFFSLGWKLVATEGDSAAQYVVTELATERGLRMVKAITDRLESSLHGSESGKTFMEMVLPLFRILTHQNVQSSLLLETPLNVILNWFFGPNGQRLIAVFKSTADTLIYLQPDVSGSTSERFPEALTATLLLLYTICELHHKAQVLEELPPIVETLSDCVPSDHLYHGARQTLAKIRRRLGLGADIPIASVQSAVLKKPAKFKFRYDLPGSLSDQGPRHDNDHASIRDIKILPTAEEIHSSRQEYLPSNDPEESHLPGLEGLLDRQFRLLREDQIGPLRDAVRLEVDKLGNASTARAKDQAARTIGHPNAILCGWEVDRRKGLQIHVEFDQPANVRAKEDSKQREKIWNESKQLQFDALVCLVSATGRTVFFTVCDPTPTPPRPERVNTHQTDDDTGTDEAERDAEEYSRRKENVPSLHLNRDRAAVALTMAQYDEEDVGWINEQLRRSPQLLQSLVEFPGVLLPSFGPVLEALKVMSKRLDLPFAEWIAPNDPKSATSVLEPPVYAQDPHFGYELNTVASGSYLSFKPGKYFDHDELQAKTLLDQAQQASVLHALSSELALIQGPPGTGKSYTGISLVRILLDSCQDIESGPILIVCYTNHALDQFLESLVESKIEQIIRIGRWSRSEVLEKCTLHHLAREMEQTKVEGQERWTIRNTFESEISRLQRILPLLNNATSPVNVRNYLEESHPKHYAELFKAEVDDEGFQQVRKKESDPFRSWLSSRDIGDGMSSSLPRPASLLTDSPLRSMTATERQILYNHWITDYAEDLNSQLLGTLESYEKAKVELAKCNRERDLRCLRQAQVIGCTTTGLAKNLEVLRKIRSKIVLVEEAGEVLEAHTLTALLPSVEHAILIGDHEQLRPQINNYELQHDHPRGERYALDLSLFERFVKPKHGAPELPFSSLKTQRRMHPSISELIRSTLYPQLEDHPSVSNYPEVCGMRDRLFWLDHNQQEDSATPGSTANFSKSNAFEVDMVAAIVSHLTRQGEYSSKDIAVLTPYLGQLRAIKQCLSSTFEIVIGDKDDEAMAANGINDDMNAANITQARKSTLLKALRLSTVDNFQGEEAKIIIISLVRSNDERKCGFLKTSNRINVLLSRARHGMYIIGNSYTASSVNMWAVSLL</sequence>
<dbReference type="InterPro" id="IPR041677">
    <property type="entry name" value="DNA2/NAM7_AAA_11"/>
</dbReference>
<reference evidence="8" key="1">
    <citation type="submission" date="2021-03" db="EMBL/GenBank/DDBJ databases">
        <authorList>
            <person name="Tagirdzhanova G."/>
        </authorList>
    </citation>
    <scope>NUCLEOTIDE SEQUENCE</scope>
</reference>
<evidence type="ECO:0000256" key="2">
    <source>
        <dbReference type="ARBA" id="ARBA00022771"/>
    </source>
</evidence>
<dbReference type="OrthoDB" id="2423195at2759"/>
<feature type="zinc finger region" description="C3H1-type" evidence="5">
    <location>
        <begin position="8"/>
        <end position="36"/>
    </location>
</feature>
<keyword evidence="4 5" id="KW-0862">Zinc</keyword>
<dbReference type="CDD" id="cd18808">
    <property type="entry name" value="SF1_C_Upf1"/>
    <property type="match status" value="1"/>
</dbReference>
<dbReference type="Proteomes" id="UP000664521">
    <property type="component" value="Unassembled WGS sequence"/>
</dbReference>
<dbReference type="GO" id="GO:0008270">
    <property type="term" value="F:zinc ion binding"/>
    <property type="evidence" value="ECO:0007669"/>
    <property type="project" value="UniProtKB-KW"/>
</dbReference>
<keyword evidence="3" id="KW-0347">Helicase</keyword>
<dbReference type="InterPro" id="IPR045055">
    <property type="entry name" value="DNA2/NAM7-like"/>
</dbReference>
<dbReference type="InterPro" id="IPR036855">
    <property type="entry name" value="Znf_CCCH_sf"/>
</dbReference>
<keyword evidence="3" id="KW-0378">Hydrolase</keyword>
<dbReference type="InterPro" id="IPR041679">
    <property type="entry name" value="DNA2/NAM7-like_C"/>
</dbReference>
<dbReference type="EMBL" id="CAJPDS010000053">
    <property type="protein sequence ID" value="CAF9929857.1"/>
    <property type="molecule type" value="Genomic_DNA"/>
</dbReference>
<dbReference type="InterPro" id="IPR000571">
    <property type="entry name" value="Znf_CCCH"/>
</dbReference>
<organism evidence="8 9">
    <name type="scientific">Heterodermia speciosa</name>
    <dbReference type="NCBI Taxonomy" id="116794"/>
    <lineage>
        <taxon>Eukaryota</taxon>
        <taxon>Fungi</taxon>
        <taxon>Dikarya</taxon>
        <taxon>Ascomycota</taxon>
        <taxon>Pezizomycotina</taxon>
        <taxon>Lecanoromycetes</taxon>
        <taxon>OSLEUM clade</taxon>
        <taxon>Lecanoromycetidae</taxon>
        <taxon>Caliciales</taxon>
        <taxon>Physciaceae</taxon>
        <taxon>Heterodermia</taxon>
    </lineage>
</organism>
<dbReference type="InterPro" id="IPR047187">
    <property type="entry name" value="SF1_C_Upf1"/>
</dbReference>
<comment type="caution">
    <text evidence="8">The sequence shown here is derived from an EMBL/GenBank/DDBJ whole genome shotgun (WGS) entry which is preliminary data.</text>
</comment>
<gene>
    <name evidence="8" type="ORF">HETSPECPRED_007474</name>
</gene>
<evidence type="ECO:0000313" key="8">
    <source>
        <dbReference type="EMBL" id="CAF9929857.1"/>
    </source>
</evidence>
<feature type="compositionally biased region" description="Basic and acidic residues" evidence="6">
    <location>
        <begin position="465"/>
        <end position="475"/>
    </location>
</feature>
<evidence type="ECO:0000313" key="9">
    <source>
        <dbReference type="Proteomes" id="UP000664521"/>
    </source>
</evidence>
<keyword evidence="9" id="KW-1185">Reference proteome</keyword>